<dbReference type="InterPro" id="IPR002347">
    <property type="entry name" value="SDR_fam"/>
</dbReference>
<evidence type="ECO:0000256" key="2">
    <source>
        <dbReference type="ARBA" id="ARBA00023002"/>
    </source>
</evidence>
<dbReference type="PANTHER" id="PTHR44229:SF4">
    <property type="entry name" value="15-HYDROXYPROSTAGLANDIN DEHYDROGENASE [NAD(+)]"/>
    <property type="match status" value="1"/>
</dbReference>
<dbReference type="Pfam" id="PF00106">
    <property type="entry name" value="adh_short"/>
    <property type="match status" value="1"/>
</dbReference>
<dbReference type="STRING" id="1344416.A0A138ZX91"/>
<dbReference type="OrthoDB" id="37659at2759"/>
<evidence type="ECO:0000256" key="3">
    <source>
        <dbReference type="RuleBase" id="RU000363"/>
    </source>
</evidence>
<dbReference type="GO" id="GO:0005737">
    <property type="term" value="C:cytoplasm"/>
    <property type="evidence" value="ECO:0007669"/>
    <property type="project" value="TreeGrafter"/>
</dbReference>
<dbReference type="PRINTS" id="PR00080">
    <property type="entry name" value="SDRFAMILY"/>
</dbReference>
<name>A0A138ZX91_GONPJ</name>
<dbReference type="OMA" id="WAQRLMP"/>
<gene>
    <name evidence="4" type="ORF">M427DRAFT_64754</name>
</gene>
<dbReference type="GO" id="GO:0016616">
    <property type="term" value="F:oxidoreductase activity, acting on the CH-OH group of donors, NAD or NADP as acceptor"/>
    <property type="evidence" value="ECO:0007669"/>
    <property type="project" value="TreeGrafter"/>
</dbReference>
<reference evidence="4 5" key="1">
    <citation type="journal article" date="2015" name="Genome Biol. Evol.">
        <title>Phylogenomic analyses indicate that early fungi evolved digesting cell walls of algal ancestors of land plants.</title>
        <authorList>
            <person name="Chang Y."/>
            <person name="Wang S."/>
            <person name="Sekimoto S."/>
            <person name="Aerts A.L."/>
            <person name="Choi C."/>
            <person name="Clum A."/>
            <person name="LaButti K.M."/>
            <person name="Lindquist E.A."/>
            <person name="Yee Ngan C."/>
            <person name="Ohm R.A."/>
            <person name="Salamov A.A."/>
            <person name="Grigoriev I.V."/>
            <person name="Spatafora J.W."/>
            <person name="Berbee M.L."/>
        </authorList>
    </citation>
    <scope>NUCLEOTIDE SEQUENCE [LARGE SCALE GENOMIC DNA]</scope>
    <source>
        <strain evidence="4 5">JEL478</strain>
    </source>
</reference>
<dbReference type="Gene3D" id="3.40.50.720">
    <property type="entry name" value="NAD(P)-binding Rossmann-like Domain"/>
    <property type="match status" value="1"/>
</dbReference>
<dbReference type="PANTHER" id="PTHR44229">
    <property type="entry name" value="15-HYDROXYPROSTAGLANDIN DEHYDROGENASE [NAD(+)]"/>
    <property type="match status" value="1"/>
</dbReference>
<dbReference type="EMBL" id="KQ965888">
    <property type="protein sequence ID" value="KXS09117.1"/>
    <property type="molecule type" value="Genomic_DNA"/>
</dbReference>
<proteinExistence type="inferred from homology"/>
<protein>
    <submittedName>
        <fullName evidence="4">NAD(P)-binding protein</fullName>
    </submittedName>
</protein>
<sequence length="287" mass="31083">MAPASHTGPINLGIARRVCLVTGGASGFGAALAEKLARAGAIVAIADRNEELGRKLVQEFEERYAGELDIGFFMFIKVDLSKLDEVKRMVDAVVRRYGTIDVLVNNAGIGDGDTWFQQGNSQRWVETFGVNIHAAIYATQLVINEIWKQPERQNRGGVVVNTASMAAFDPPAPVYGATKAAVVAFTRALASLAKSHNIRVNCVCPAASPTPLLLSGMNQPQLKETYEKFLKGGWTVPVDLVAEGLLYAIVDTTLAGAVIRVLPKNGIELYDYKISKGVKAEWPRQKL</sequence>
<comment type="similarity">
    <text evidence="1 3">Belongs to the short-chain dehydrogenases/reductases (SDR) family.</text>
</comment>
<dbReference type="InterPro" id="IPR036291">
    <property type="entry name" value="NAD(P)-bd_dom_sf"/>
</dbReference>
<keyword evidence="5" id="KW-1185">Reference proteome</keyword>
<organism evidence="4 5">
    <name type="scientific">Gonapodya prolifera (strain JEL478)</name>
    <name type="common">Monoblepharis prolifera</name>
    <dbReference type="NCBI Taxonomy" id="1344416"/>
    <lineage>
        <taxon>Eukaryota</taxon>
        <taxon>Fungi</taxon>
        <taxon>Fungi incertae sedis</taxon>
        <taxon>Chytridiomycota</taxon>
        <taxon>Chytridiomycota incertae sedis</taxon>
        <taxon>Monoblepharidomycetes</taxon>
        <taxon>Monoblepharidales</taxon>
        <taxon>Gonapodyaceae</taxon>
        <taxon>Gonapodya</taxon>
    </lineage>
</organism>
<dbReference type="AlphaFoldDB" id="A0A138ZX91"/>
<evidence type="ECO:0000256" key="1">
    <source>
        <dbReference type="ARBA" id="ARBA00006484"/>
    </source>
</evidence>
<accession>A0A138ZX91</accession>
<evidence type="ECO:0000313" key="5">
    <source>
        <dbReference type="Proteomes" id="UP000070544"/>
    </source>
</evidence>
<evidence type="ECO:0000313" key="4">
    <source>
        <dbReference type="EMBL" id="KXS09117.1"/>
    </source>
</evidence>
<keyword evidence="2" id="KW-0560">Oxidoreductase</keyword>
<dbReference type="FunFam" id="3.40.50.720:FF:000084">
    <property type="entry name" value="Short-chain dehydrogenase reductase"/>
    <property type="match status" value="1"/>
</dbReference>
<dbReference type="SUPFAM" id="SSF51735">
    <property type="entry name" value="NAD(P)-binding Rossmann-fold domains"/>
    <property type="match status" value="1"/>
</dbReference>
<dbReference type="Proteomes" id="UP000070544">
    <property type="component" value="Unassembled WGS sequence"/>
</dbReference>
<dbReference type="PRINTS" id="PR00081">
    <property type="entry name" value="GDHRDH"/>
</dbReference>